<protein>
    <recommendedName>
        <fullName evidence="7">Energy transducer TonB</fullName>
    </recommendedName>
</protein>
<feature type="region of interest" description="Disordered" evidence="1">
    <location>
        <begin position="73"/>
        <end position="154"/>
    </location>
</feature>
<dbReference type="EMBL" id="CP036401">
    <property type="protein sequence ID" value="QBI03995.1"/>
    <property type="molecule type" value="Genomic_DNA"/>
</dbReference>
<proteinExistence type="predicted"/>
<accession>A0A411X571</accession>
<evidence type="ECO:0000256" key="1">
    <source>
        <dbReference type="SAM" id="MobiDB-lite"/>
    </source>
</evidence>
<feature type="compositionally biased region" description="Pro residues" evidence="1">
    <location>
        <begin position="136"/>
        <end position="151"/>
    </location>
</feature>
<dbReference type="EMBL" id="BMWV01000001">
    <property type="protein sequence ID" value="GGY23865.1"/>
    <property type="molecule type" value="Genomic_DNA"/>
</dbReference>
<feature type="compositionally biased region" description="Low complexity" evidence="1">
    <location>
        <begin position="92"/>
        <end position="113"/>
    </location>
</feature>
<name>A0A411X571_9BURK</name>
<organism evidence="3 6">
    <name type="scientific">Pseudoduganella albidiflava</name>
    <dbReference type="NCBI Taxonomy" id="321983"/>
    <lineage>
        <taxon>Bacteria</taxon>
        <taxon>Pseudomonadati</taxon>
        <taxon>Pseudomonadota</taxon>
        <taxon>Betaproteobacteria</taxon>
        <taxon>Burkholderiales</taxon>
        <taxon>Oxalobacteraceae</taxon>
        <taxon>Telluria group</taxon>
        <taxon>Pseudoduganella</taxon>
    </lineage>
</organism>
<evidence type="ECO:0008006" key="7">
    <source>
        <dbReference type="Google" id="ProtNLM"/>
    </source>
</evidence>
<dbReference type="AlphaFoldDB" id="A0A411X571"/>
<reference evidence="3" key="3">
    <citation type="submission" date="2022-12" db="EMBL/GenBank/DDBJ databases">
        <authorList>
            <person name="Sun Q."/>
            <person name="Kim S."/>
        </authorList>
    </citation>
    <scope>NUCLEOTIDE SEQUENCE</scope>
    <source>
        <strain evidence="3">KCTC 12343</strain>
    </source>
</reference>
<dbReference type="RefSeq" id="WP_131148085.1">
    <property type="nucleotide sequence ID" value="NZ_BMWV01000001.1"/>
</dbReference>
<evidence type="ECO:0000256" key="2">
    <source>
        <dbReference type="SAM" id="Phobius"/>
    </source>
</evidence>
<reference evidence="4 5" key="2">
    <citation type="submission" date="2019-02" db="EMBL/GenBank/DDBJ databases">
        <title>Draft Genome Sequences of Six Type Strains of the Genus Massilia.</title>
        <authorList>
            <person name="Miess H."/>
            <person name="Frediansyhah A."/>
            <person name="Gross H."/>
        </authorList>
    </citation>
    <scope>NUCLEOTIDE SEQUENCE [LARGE SCALE GENOMIC DNA]</scope>
    <source>
        <strain evidence="4 5">DSM 17472</strain>
    </source>
</reference>
<reference evidence="3" key="1">
    <citation type="journal article" date="2014" name="Int. J. Syst. Evol. Microbiol.">
        <title>Complete genome sequence of Corynebacterium casei LMG S-19264T (=DSM 44701T), isolated from a smear-ripened cheese.</title>
        <authorList>
            <consortium name="US DOE Joint Genome Institute (JGI-PGF)"/>
            <person name="Walter F."/>
            <person name="Albersmeier A."/>
            <person name="Kalinowski J."/>
            <person name="Ruckert C."/>
        </authorList>
    </citation>
    <scope>NUCLEOTIDE SEQUENCE</scope>
    <source>
        <strain evidence="3">KCTC 12343</strain>
    </source>
</reference>
<keyword evidence="2" id="KW-0472">Membrane</keyword>
<dbReference type="Proteomes" id="UP000628442">
    <property type="component" value="Unassembled WGS sequence"/>
</dbReference>
<keyword evidence="2" id="KW-1133">Transmembrane helix</keyword>
<dbReference type="Proteomes" id="UP000292307">
    <property type="component" value="Chromosome"/>
</dbReference>
<keyword evidence="2" id="KW-0812">Transmembrane</keyword>
<keyword evidence="5" id="KW-1185">Reference proteome</keyword>
<dbReference type="OrthoDB" id="8559866at2"/>
<feature type="transmembrane region" description="Helical" evidence="2">
    <location>
        <begin position="38"/>
        <end position="56"/>
    </location>
</feature>
<feature type="compositionally biased region" description="Pro residues" evidence="1">
    <location>
        <begin position="78"/>
        <end position="91"/>
    </location>
</feature>
<gene>
    <name evidence="4" type="ORF">EYF70_26665</name>
    <name evidence="3" type="ORF">GCM10007387_01660</name>
</gene>
<evidence type="ECO:0000313" key="3">
    <source>
        <dbReference type="EMBL" id="GGY23865.1"/>
    </source>
</evidence>
<evidence type="ECO:0000313" key="4">
    <source>
        <dbReference type="EMBL" id="QBI03995.1"/>
    </source>
</evidence>
<evidence type="ECO:0000313" key="6">
    <source>
        <dbReference type="Proteomes" id="UP000628442"/>
    </source>
</evidence>
<sequence>MLQHSHTHGPDEVCPTCGQVIPAVGLPLRYGDNKPNRTGLAIAIGLHVLIVALIMMNPETLIKLKPPSKAGEMVYITPPSPTPTPPKPQPAPQKTAPQKTAPQKQPKVAQAKPRPAPPPIKRTNNDAITDPNRQETPPPPVKADMTPPPPDVTDMSQMVEAARRRRGAVETPTTESAESADAKAKARAVANIMGAQGRNSAGERDDSGGIFDVQNQTFNSADLKFRGWNTNFKRRWLSQVKVELGSEIDIENAVVTKMIELIRKEKPGDFEWESHRLGRVVKMSARKEDEAELRAFLLKEMYPRYIRPAGR</sequence>
<evidence type="ECO:0000313" key="5">
    <source>
        <dbReference type="Proteomes" id="UP000292307"/>
    </source>
</evidence>